<sequence>MQISGNIRKLIPDLIVIAGFIIISFIYFAPAVIDGRVIAQHDSLAAIGQGQEQRDYMERHDGERTRWNISMFSGMPSYQMSPTYNSSKPLDSAKELYSLFLPNYVYLMFIMLIGFYILMRAFRASPLISALGAVIWTFSSYFFILISAGHIWKFITLAYIPPTIAGMVYVYRKRYLLGGLLFMIFVAFQISANHIQMSYYFLFLMLFMVIAFFIDAYKKRELPNFFKATGVLIIAGIIGVAANSSNLYHTYEYSKETMRGKSELSHHEEANTTDNGLERDYITAWSYGIGETWTLLVPNTKGGASVPLSQNEKAMSKARPEYYQIYQQIGQYWGDQPGTSGPVYAGAFVLALFILGLFIVKGPVKWALLTGTIFSILLSWGKNFMPLTDFFIDYIPMYNKFRAVSSILVVAEFCIPLLAALTVKEIVHKPEVLKNNLKYLYISLGLTGGLALLFAISPKIFFPSYISANEMQAISQAVPPIHIQPLVANLTEMRLSLFTADALRSFIIVAIGGLILWLFLQKKIKATWTVAGILLLCLADMWDVNRRYLNDDDFVYKSSQEQLFTLTPTDQHILQDTTKYYRVLNLATSTFNDGITPYHHKVIGGYHAAKLRRYQDLIDVYLTDELMNIHYAVITSAGNLDSVDTNGFKVLNMLNTKWVILPSQEGANIPVENPHAMGNAWFVDEILFVNNADEEIEVLGSIDLSSVAVADKKYEPILDNFKQGFRPAKADSASTIMLTDYDSDFLIYSVDAKKDELAIFSEVYYPKGWQITIDGEPAEMLRANYTLRALPIPQGKHTVEFRFDPESIKVTDRIAYGALLIMLLTAVVIFINAIKRNKTKIKKDY</sequence>
<dbReference type="Proteomes" id="UP000032417">
    <property type="component" value="Chromosome 1"/>
</dbReference>
<dbReference type="HOGENOM" id="CLU_008305_0_0_10"/>
<dbReference type="STRING" id="1562970.ING2E5B_0341"/>
<feature type="transmembrane region" description="Helical" evidence="1">
    <location>
        <begin position="814"/>
        <end position="834"/>
    </location>
</feature>
<feature type="transmembrane region" description="Helical" evidence="1">
    <location>
        <begin position="526"/>
        <end position="542"/>
    </location>
</feature>
<name>A0A098BWS3_9BACT</name>
<feature type="transmembrane region" description="Helical" evidence="1">
    <location>
        <begin position="367"/>
        <end position="385"/>
    </location>
</feature>
<feature type="transmembrane region" description="Helical" evidence="1">
    <location>
        <begin position="224"/>
        <end position="242"/>
    </location>
</feature>
<dbReference type="InterPro" id="IPR018580">
    <property type="entry name" value="Uncharacterised_YfhO"/>
</dbReference>
<keyword evidence="1" id="KW-0812">Transmembrane</keyword>
<feature type="transmembrane region" description="Helical" evidence="1">
    <location>
        <begin position="12"/>
        <end position="33"/>
    </location>
</feature>
<evidence type="ECO:0000313" key="3">
    <source>
        <dbReference type="Proteomes" id="UP000032417"/>
    </source>
</evidence>
<feature type="transmembrane region" description="Helical" evidence="1">
    <location>
        <begin position="126"/>
        <end position="145"/>
    </location>
</feature>
<gene>
    <name evidence="2" type="ORF">ING2E5B_0341</name>
</gene>
<organism evidence="2 3">
    <name type="scientific">Fermentimonas caenicola</name>
    <dbReference type="NCBI Taxonomy" id="1562970"/>
    <lineage>
        <taxon>Bacteria</taxon>
        <taxon>Pseudomonadati</taxon>
        <taxon>Bacteroidota</taxon>
        <taxon>Bacteroidia</taxon>
        <taxon>Bacteroidales</taxon>
        <taxon>Dysgonomonadaceae</taxon>
        <taxon>Fermentimonas</taxon>
    </lineage>
</organism>
<feature type="transmembrane region" description="Helical" evidence="1">
    <location>
        <begin position="96"/>
        <end position="119"/>
    </location>
</feature>
<evidence type="ECO:0008006" key="4">
    <source>
        <dbReference type="Google" id="ProtNLM"/>
    </source>
</evidence>
<dbReference type="EMBL" id="LN515532">
    <property type="protein sequence ID" value="CEA15110.1"/>
    <property type="molecule type" value="Genomic_DNA"/>
</dbReference>
<dbReference type="AlphaFoldDB" id="A0A098BWS3"/>
<dbReference type="PATRIC" id="fig|1562970.3.peg.338"/>
<keyword evidence="1" id="KW-0472">Membrane</keyword>
<feature type="transmembrane region" description="Helical" evidence="1">
    <location>
        <begin position="502"/>
        <end position="519"/>
    </location>
</feature>
<feature type="transmembrane region" description="Helical" evidence="1">
    <location>
        <begin position="405"/>
        <end position="427"/>
    </location>
</feature>
<feature type="transmembrane region" description="Helical" evidence="1">
    <location>
        <begin position="198"/>
        <end position="217"/>
    </location>
</feature>
<dbReference type="KEGG" id="pbt:ING2E5B_0341"/>
<evidence type="ECO:0000256" key="1">
    <source>
        <dbReference type="SAM" id="Phobius"/>
    </source>
</evidence>
<protein>
    <recommendedName>
        <fullName evidence="4">Bacterial membrane protein YfhO</fullName>
    </recommendedName>
</protein>
<keyword evidence="1" id="KW-1133">Transmembrane helix</keyword>
<reference evidence="2 3" key="1">
    <citation type="submission" date="2014-08" db="EMBL/GenBank/DDBJ databases">
        <authorList>
            <person name="Wibberg D."/>
        </authorList>
    </citation>
    <scope>NUCLEOTIDE SEQUENCE [LARGE SCALE GENOMIC DNA]</scope>
    <source>
        <strain evidence="3">ING2-E5B</strain>
    </source>
</reference>
<feature type="transmembrane region" description="Helical" evidence="1">
    <location>
        <begin position="343"/>
        <end position="360"/>
    </location>
</feature>
<keyword evidence="3" id="KW-1185">Reference proteome</keyword>
<proteinExistence type="predicted"/>
<dbReference type="PANTHER" id="PTHR38454:SF1">
    <property type="entry name" value="INTEGRAL MEMBRANE PROTEIN"/>
    <property type="match status" value="1"/>
</dbReference>
<dbReference type="PANTHER" id="PTHR38454">
    <property type="entry name" value="INTEGRAL MEMBRANE PROTEIN-RELATED"/>
    <property type="match status" value="1"/>
</dbReference>
<feature type="transmembrane region" description="Helical" evidence="1">
    <location>
        <begin position="439"/>
        <end position="461"/>
    </location>
</feature>
<feature type="transmembrane region" description="Helical" evidence="1">
    <location>
        <begin position="175"/>
        <end position="192"/>
    </location>
</feature>
<dbReference type="Pfam" id="PF09586">
    <property type="entry name" value="YfhO"/>
    <property type="match status" value="1"/>
</dbReference>
<evidence type="ECO:0000313" key="2">
    <source>
        <dbReference type="EMBL" id="CEA15110.1"/>
    </source>
</evidence>
<accession>A0A098BWS3</accession>